<dbReference type="Gene3D" id="3.50.50.60">
    <property type="entry name" value="FAD/NAD(P)-binding domain"/>
    <property type="match status" value="1"/>
</dbReference>
<evidence type="ECO:0000313" key="3">
    <source>
        <dbReference type="EMBL" id="SDF23835.1"/>
    </source>
</evidence>
<dbReference type="PANTHER" id="PTHR13847:SF287">
    <property type="entry name" value="FAD-DEPENDENT OXIDOREDUCTASE DOMAIN-CONTAINING PROTEIN 1"/>
    <property type="match status" value="1"/>
</dbReference>
<keyword evidence="4" id="KW-1185">Reference proteome</keyword>
<dbReference type="PANTHER" id="PTHR13847">
    <property type="entry name" value="SARCOSINE DEHYDROGENASE-RELATED"/>
    <property type="match status" value="1"/>
</dbReference>
<comment type="caution">
    <text evidence="3">The sequence shown here is derived from an EMBL/GenBank/DDBJ whole genome shotgun (WGS) entry which is preliminary data.</text>
</comment>
<keyword evidence="1" id="KW-0560">Oxidoreductase</keyword>
<gene>
    <name evidence="3" type="ORF">SAMN05421844_101136</name>
</gene>
<dbReference type="Gene3D" id="3.30.9.10">
    <property type="entry name" value="D-Amino Acid Oxidase, subunit A, domain 2"/>
    <property type="match status" value="1"/>
</dbReference>
<dbReference type="SUPFAM" id="SSF51905">
    <property type="entry name" value="FAD/NAD(P)-binding domain"/>
    <property type="match status" value="1"/>
</dbReference>
<evidence type="ECO:0000256" key="1">
    <source>
        <dbReference type="ARBA" id="ARBA00023002"/>
    </source>
</evidence>
<dbReference type="RefSeq" id="WP_091855416.1">
    <property type="nucleotide sequence ID" value="NZ_FNBZ01000001.1"/>
</dbReference>
<accession>A0ABY0NBA9</accession>
<reference evidence="3 4" key="1">
    <citation type="submission" date="2016-10" db="EMBL/GenBank/DDBJ databases">
        <authorList>
            <person name="Varghese N."/>
            <person name="Submissions S."/>
        </authorList>
    </citation>
    <scope>NUCLEOTIDE SEQUENCE [LARGE SCALE GENOMIC DNA]</scope>
    <source>
        <strain evidence="3 4">DSM 26672</strain>
    </source>
</reference>
<dbReference type="Pfam" id="PF01266">
    <property type="entry name" value="DAO"/>
    <property type="match status" value="1"/>
</dbReference>
<evidence type="ECO:0000313" key="4">
    <source>
        <dbReference type="Proteomes" id="UP000199468"/>
    </source>
</evidence>
<evidence type="ECO:0000259" key="2">
    <source>
        <dbReference type="Pfam" id="PF01266"/>
    </source>
</evidence>
<feature type="domain" description="FAD dependent oxidoreductase" evidence="2">
    <location>
        <begin position="7"/>
        <end position="341"/>
    </location>
</feature>
<dbReference type="InterPro" id="IPR006076">
    <property type="entry name" value="FAD-dep_OxRdtase"/>
</dbReference>
<organism evidence="3 4">
    <name type="scientific">Bosea robiniae</name>
    <dbReference type="NCBI Taxonomy" id="1036780"/>
    <lineage>
        <taxon>Bacteria</taxon>
        <taxon>Pseudomonadati</taxon>
        <taxon>Pseudomonadota</taxon>
        <taxon>Alphaproteobacteria</taxon>
        <taxon>Hyphomicrobiales</taxon>
        <taxon>Boseaceae</taxon>
        <taxon>Bosea</taxon>
    </lineage>
</organism>
<sequence length="378" mass="40420">MSSQTMTVVGGGLVGAAIAYGALRAGMRVRVLDQGDTAFRASRGNFGLVWVSSKGGKMPRYASWSRDALKLWPNLQKELVDLTDVDAGLEQPGGFWLGFNDADVRARADLLERIDREVGGIPFKMMDPSELRQYLPGIGPAVVGGSFCPLDGHANPLMLLRGLHAALRHRGADVITGVDIAEIRHDPASGSFEAVSQDRQSWKSDRIVLAAGLGNAGLAAQVGLHAPIASTRGQVLITERLKPFLDYPTNKCRQTREGSVQIGSTSEDVGLDDGTTTDKIEILARRAVETFPALARARLVRAWGALRPLTPDGYPIYQESASCPGAFLATSHSGVTLAAAHCYVVGPWMAGLSQVPAGFEVFTGDRFLDADASFSHDH</sequence>
<protein>
    <submittedName>
        <fullName evidence="3">Glycine/D-amino acid oxidase</fullName>
    </submittedName>
</protein>
<dbReference type="SUPFAM" id="SSF54373">
    <property type="entry name" value="FAD-linked reductases, C-terminal domain"/>
    <property type="match status" value="1"/>
</dbReference>
<dbReference type="InterPro" id="IPR036188">
    <property type="entry name" value="FAD/NAD-bd_sf"/>
</dbReference>
<dbReference type="EMBL" id="FNBZ01000001">
    <property type="protein sequence ID" value="SDF23835.1"/>
    <property type="molecule type" value="Genomic_DNA"/>
</dbReference>
<proteinExistence type="predicted"/>
<name>A0ABY0NBA9_9HYPH</name>
<dbReference type="Proteomes" id="UP000199468">
    <property type="component" value="Unassembled WGS sequence"/>
</dbReference>